<dbReference type="Proteomes" id="UP000244005">
    <property type="component" value="Unassembled WGS sequence"/>
</dbReference>
<sequence>MESGRPCLSHLSAPVVCTGRTGQHYSTSIGTALVHELVNCRRLIRASRETHHVCRRALRCCGASASGPWTSSRLSLCRAPGRGSKRTTLNQKPQNDFDSLARGLSEVNV</sequence>
<dbReference type="EMBL" id="KZ772736">
    <property type="protein sequence ID" value="PTQ36389.1"/>
    <property type="molecule type" value="Genomic_DNA"/>
</dbReference>
<keyword evidence="2" id="KW-1185">Reference proteome</keyword>
<reference evidence="2" key="1">
    <citation type="journal article" date="2017" name="Cell">
        <title>Insights into land plant evolution garnered from the Marchantia polymorpha genome.</title>
        <authorList>
            <person name="Bowman J.L."/>
            <person name="Kohchi T."/>
            <person name="Yamato K.T."/>
            <person name="Jenkins J."/>
            <person name="Shu S."/>
            <person name="Ishizaki K."/>
            <person name="Yamaoka S."/>
            <person name="Nishihama R."/>
            <person name="Nakamura Y."/>
            <person name="Berger F."/>
            <person name="Adam C."/>
            <person name="Aki S.S."/>
            <person name="Althoff F."/>
            <person name="Araki T."/>
            <person name="Arteaga-Vazquez M.A."/>
            <person name="Balasubrmanian S."/>
            <person name="Barry K."/>
            <person name="Bauer D."/>
            <person name="Boehm C.R."/>
            <person name="Briginshaw L."/>
            <person name="Caballero-Perez J."/>
            <person name="Catarino B."/>
            <person name="Chen F."/>
            <person name="Chiyoda S."/>
            <person name="Chovatia M."/>
            <person name="Davies K.M."/>
            <person name="Delmans M."/>
            <person name="Demura T."/>
            <person name="Dierschke T."/>
            <person name="Dolan L."/>
            <person name="Dorantes-Acosta A.E."/>
            <person name="Eklund D.M."/>
            <person name="Florent S.N."/>
            <person name="Flores-Sandoval E."/>
            <person name="Fujiyama A."/>
            <person name="Fukuzawa H."/>
            <person name="Galik B."/>
            <person name="Grimanelli D."/>
            <person name="Grimwood J."/>
            <person name="Grossniklaus U."/>
            <person name="Hamada T."/>
            <person name="Haseloff J."/>
            <person name="Hetherington A.J."/>
            <person name="Higo A."/>
            <person name="Hirakawa Y."/>
            <person name="Hundley H.N."/>
            <person name="Ikeda Y."/>
            <person name="Inoue K."/>
            <person name="Inoue S.I."/>
            <person name="Ishida S."/>
            <person name="Jia Q."/>
            <person name="Kakita M."/>
            <person name="Kanazawa T."/>
            <person name="Kawai Y."/>
            <person name="Kawashima T."/>
            <person name="Kennedy M."/>
            <person name="Kinose K."/>
            <person name="Kinoshita T."/>
            <person name="Kohara Y."/>
            <person name="Koide E."/>
            <person name="Komatsu K."/>
            <person name="Kopischke S."/>
            <person name="Kubo M."/>
            <person name="Kyozuka J."/>
            <person name="Lagercrantz U."/>
            <person name="Lin S.S."/>
            <person name="Lindquist E."/>
            <person name="Lipzen A.M."/>
            <person name="Lu C.W."/>
            <person name="De Luna E."/>
            <person name="Martienssen R.A."/>
            <person name="Minamino N."/>
            <person name="Mizutani M."/>
            <person name="Mizutani M."/>
            <person name="Mochizuki N."/>
            <person name="Monte I."/>
            <person name="Mosher R."/>
            <person name="Nagasaki H."/>
            <person name="Nakagami H."/>
            <person name="Naramoto S."/>
            <person name="Nishitani K."/>
            <person name="Ohtani M."/>
            <person name="Okamoto T."/>
            <person name="Okumura M."/>
            <person name="Phillips J."/>
            <person name="Pollak B."/>
            <person name="Reinders A."/>
            <person name="Rovekamp M."/>
            <person name="Sano R."/>
            <person name="Sawa S."/>
            <person name="Schmid M.W."/>
            <person name="Shirakawa M."/>
            <person name="Solano R."/>
            <person name="Spunde A."/>
            <person name="Suetsugu N."/>
            <person name="Sugano S."/>
            <person name="Sugiyama A."/>
            <person name="Sun R."/>
            <person name="Suzuki Y."/>
            <person name="Takenaka M."/>
            <person name="Takezawa D."/>
            <person name="Tomogane H."/>
            <person name="Tsuzuki M."/>
            <person name="Ueda T."/>
            <person name="Umeda M."/>
            <person name="Ward J.M."/>
            <person name="Watanabe Y."/>
            <person name="Yazaki K."/>
            <person name="Yokoyama R."/>
            <person name="Yoshitake Y."/>
            <person name="Yotsui I."/>
            <person name="Zachgo S."/>
            <person name="Schmutz J."/>
        </authorList>
    </citation>
    <scope>NUCLEOTIDE SEQUENCE [LARGE SCALE GENOMIC DNA]</scope>
    <source>
        <strain evidence="2">Tak-1</strain>
    </source>
</reference>
<accession>A0A2R6WRA3</accession>
<gene>
    <name evidence="1" type="ORF">MARPO_0064s0070</name>
</gene>
<protein>
    <submittedName>
        <fullName evidence="1">Uncharacterized protein</fullName>
    </submittedName>
</protein>
<evidence type="ECO:0000313" key="2">
    <source>
        <dbReference type="Proteomes" id="UP000244005"/>
    </source>
</evidence>
<organism evidence="1 2">
    <name type="scientific">Marchantia polymorpha</name>
    <name type="common">Common liverwort</name>
    <name type="synonym">Marchantia aquatica</name>
    <dbReference type="NCBI Taxonomy" id="3197"/>
    <lineage>
        <taxon>Eukaryota</taxon>
        <taxon>Viridiplantae</taxon>
        <taxon>Streptophyta</taxon>
        <taxon>Embryophyta</taxon>
        <taxon>Marchantiophyta</taxon>
        <taxon>Marchantiopsida</taxon>
        <taxon>Marchantiidae</taxon>
        <taxon>Marchantiales</taxon>
        <taxon>Marchantiaceae</taxon>
        <taxon>Marchantia</taxon>
    </lineage>
</organism>
<evidence type="ECO:0000313" key="1">
    <source>
        <dbReference type="EMBL" id="PTQ36389.1"/>
    </source>
</evidence>
<proteinExistence type="predicted"/>
<name>A0A2R6WRA3_MARPO</name>
<dbReference type="AlphaFoldDB" id="A0A2R6WRA3"/>